<dbReference type="InterPro" id="IPR001647">
    <property type="entry name" value="HTH_TetR"/>
</dbReference>
<reference evidence="6" key="1">
    <citation type="submission" date="2023-01" db="EMBL/GenBank/DDBJ databases">
        <title>Draft genome sequence of Nocardiopsis sp. LSu2-4 isolated from halophytes.</title>
        <authorList>
            <person name="Duangmal K."/>
            <person name="Chantavorakit T."/>
        </authorList>
    </citation>
    <scope>NUCLEOTIDE SEQUENCE</scope>
    <source>
        <strain evidence="6">LSu2-4</strain>
    </source>
</reference>
<dbReference type="EMBL" id="JAQFWP010000085">
    <property type="protein sequence ID" value="MDA2808458.1"/>
    <property type="molecule type" value="Genomic_DNA"/>
</dbReference>
<feature type="DNA-binding region" description="H-T-H motif" evidence="4">
    <location>
        <begin position="27"/>
        <end position="46"/>
    </location>
</feature>
<dbReference type="PROSITE" id="PS50977">
    <property type="entry name" value="HTH_TETR_2"/>
    <property type="match status" value="1"/>
</dbReference>
<dbReference type="PANTHER" id="PTHR30055:SF234">
    <property type="entry name" value="HTH-TYPE TRANSCRIPTIONAL REGULATOR BETI"/>
    <property type="match status" value="1"/>
</dbReference>
<dbReference type="RefSeq" id="WP_270681052.1">
    <property type="nucleotide sequence ID" value="NZ_JAQFWP010000085.1"/>
</dbReference>
<gene>
    <name evidence="6" type="ORF">O4U47_28380</name>
</gene>
<evidence type="ECO:0000256" key="4">
    <source>
        <dbReference type="PROSITE-ProRule" id="PRU00335"/>
    </source>
</evidence>
<accession>A0ABT4TUS3</accession>
<evidence type="ECO:0000259" key="5">
    <source>
        <dbReference type="PROSITE" id="PS50977"/>
    </source>
</evidence>
<evidence type="ECO:0000256" key="2">
    <source>
        <dbReference type="ARBA" id="ARBA00023125"/>
    </source>
</evidence>
<dbReference type="Pfam" id="PF17937">
    <property type="entry name" value="TetR_C_28"/>
    <property type="match status" value="1"/>
</dbReference>
<keyword evidence="1" id="KW-0805">Transcription regulation</keyword>
<proteinExistence type="predicted"/>
<dbReference type="Pfam" id="PF00440">
    <property type="entry name" value="TetR_N"/>
    <property type="match status" value="1"/>
</dbReference>
<comment type="caution">
    <text evidence="6">The sequence shown here is derived from an EMBL/GenBank/DDBJ whole genome shotgun (WGS) entry which is preliminary data.</text>
</comment>
<keyword evidence="3" id="KW-0804">Transcription</keyword>
<dbReference type="PRINTS" id="PR00455">
    <property type="entry name" value="HTHTETR"/>
</dbReference>
<dbReference type="Proteomes" id="UP001165685">
    <property type="component" value="Unassembled WGS sequence"/>
</dbReference>
<protein>
    <submittedName>
        <fullName evidence="6">TetR/AcrR family transcriptional regulator</fullName>
    </submittedName>
</protein>
<evidence type="ECO:0000313" key="6">
    <source>
        <dbReference type="EMBL" id="MDA2808458.1"/>
    </source>
</evidence>
<evidence type="ECO:0000313" key="7">
    <source>
        <dbReference type="Proteomes" id="UP001165685"/>
    </source>
</evidence>
<feature type="domain" description="HTH tetR-type" evidence="5">
    <location>
        <begin position="4"/>
        <end position="64"/>
    </location>
</feature>
<evidence type="ECO:0000256" key="1">
    <source>
        <dbReference type="ARBA" id="ARBA00023015"/>
    </source>
</evidence>
<dbReference type="Gene3D" id="1.10.357.10">
    <property type="entry name" value="Tetracycline Repressor, domain 2"/>
    <property type="match status" value="1"/>
</dbReference>
<dbReference type="PANTHER" id="PTHR30055">
    <property type="entry name" value="HTH-TYPE TRANSCRIPTIONAL REGULATOR RUTR"/>
    <property type="match status" value="1"/>
</dbReference>
<name>A0ABT4TUS3_9ACTN</name>
<keyword evidence="2 4" id="KW-0238">DNA-binding</keyword>
<dbReference type="InterPro" id="IPR009057">
    <property type="entry name" value="Homeodomain-like_sf"/>
</dbReference>
<dbReference type="InterPro" id="IPR041479">
    <property type="entry name" value="TetR_CgmR_C"/>
</dbReference>
<dbReference type="SUPFAM" id="SSF46689">
    <property type="entry name" value="Homeodomain-like"/>
    <property type="match status" value="1"/>
</dbReference>
<evidence type="ECO:0000256" key="3">
    <source>
        <dbReference type="ARBA" id="ARBA00023163"/>
    </source>
</evidence>
<keyword evidence="7" id="KW-1185">Reference proteome</keyword>
<sequence>MSTGTTRDRILDALEGILIDEGVSTVTLESVAAAAGVSKGGLLYHFPSKAELMAGLIRRLADRAEEEFREAGAGGEGVVRTFLRTSRPASKHEAELYWSIIAALRSKEAMTDETRDLVRYFFEEWSRLLHEELDDPVLAETIRLVGDGLYLSSIAGLAQPDPEVLRQVMDRLIAQADRAVRAAPEAGGEGTGGR</sequence>
<dbReference type="InterPro" id="IPR050109">
    <property type="entry name" value="HTH-type_TetR-like_transc_reg"/>
</dbReference>
<organism evidence="6 7">
    <name type="scientific">Nocardiopsis suaedae</name>
    <dbReference type="NCBI Taxonomy" id="3018444"/>
    <lineage>
        <taxon>Bacteria</taxon>
        <taxon>Bacillati</taxon>
        <taxon>Actinomycetota</taxon>
        <taxon>Actinomycetes</taxon>
        <taxon>Streptosporangiales</taxon>
        <taxon>Nocardiopsidaceae</taxon>
        <taxon>Nocardiopsis</taxon>
    </lineage>
</organism>